<accession>A0A0C9SPN2</accession>
<keyword evidence="2" id="KW-1185">Reference proteome</keyword>
<name>A0A0C9SPN2_PLICR</name>
<proteinExistence type="predicted"/>
<feature type="non-terminal residue" evidence="1">
    <location>
        <position position="195"/>
    </location>
</feature>
<dbReference type="Proteomes" id="UP000053263">
    <property type="component" value="Unassembled WGS sequence"/>
</dbReference>
<dbReference type="EMBL" id="KN832643">
    <property type="protein sequence ID" value="KII82802.1"/>
    <property type="molecule type" value="Genomic_DNA"/>
</dbReference>
<dbReference type="AlphaFoldDB" id="A0A0C9SPN2"/>
<dbReference type="HOGENOM" id="CLU_1399378_0_0_1"/>
<evidence type="ECO:0000313" key="2">
    <source>
        <dbReference type="Proteomes" id="UP000053263"/>
    </source>
</evidence>
<dbReference type="OrthoDB" id="3058101at2759"/>
<organism evidence="1 2">
    <name type="scientific">Plicaturopsis crispa FD-325 SS-3</name>
    <dbReference type="NCBI Taxonomy" id="944288"/>
    <lineage>
        <taxon>Eukaryota</taxon>
        <taxon>Fungi</taxon>
        <taxon>Dikarya</taxon>
        <taxon>Basidiomycota</taxon>
        <taxon>Agaricomycotina</taxon>
        <taxon>Agaricomycetes</taxon>
        <taxon>Agaricomycetidae</taxon>
        <taxon>Amylocorticiales</taxon>
        <taxon>Amylocorticiaceae</taxon>
        <taxon>Plicatura</taxon>
        <taxon>Plicaturopsis crispa</taxon>
    </lineage>
</organism>
<reference evidence="1 2" key="1">
    <citation type="submission" date="2014-06" db="EMBL/GenBank/DDBJ databases">
        <title>Evolutionary Origins and Diversification of the Mycorrhizal Mutualists.</title>
        <authorList>
            <consortium name="DOE Joint Genome Institute"/>
            <consortium name="Mycorrhizal Genomics Consortium"/>
            <person name="Kohler A."/>
            <person name="Kuo A."/>
            <person name="Nagy L.G."/>
            <person name="Floudas D."/>
            <person name="Copeland A."/>
            <person name="Barry K.W."/>
            <person name="Cichocki N."/>
            <person name="Veneault-Fourrey C."/>
            <person name="LaButti K."/>
            <person name="Lindquist E.A."/>
            <person name="Lipzen A."/>
            <person name="Lundell T."/>
            <person name="Morin E."/>
            <person name="Murat C."/>
            <person name="Riley R."/>
            <person name="Ohm R."/>
            <person name="Sun H."/>
            <person name="Tunlid A."/>
            <person name="Henrissat B."/>
            <person name="Grigoriev I.V."/>
            <person name="Hibbett D.S."/>
            <person name="Martin F."/>
        </authorList>
    </citation>
    <scope>NUCLEOTIDE SEQUENCE [LARGE SCALE GENOMIC DNA]</scope>
    <source>
        <strain evidence="1 2">FD-325 SS-3</strain>
    </source>
</reference>
<protein>
    <submittedName>
        <fullName evidence="1">Uncharacterized protein</fullName>
    </submittedName>
</protein>
<evidence type="ECO:0000313" key="1">
    <source>
        <dbReference type="EMBL" id="KII82802.1"/>
    </source>
</evidence>
<sequence>MSPGDLTSLLGLRALGQLIPSCCCARRCSPPRETLIYPSTNPHIQDTWRLCTLYTGEKAMDNIVALMQQQRLIEPVPSSIWRVIIKDQYVDFEKLFASMETGYNHRDEPQDFHAGFALVKKDQATARKPLQSEADWLRVFGAWQTAIVISLFRRQLPLDPHIGIFSFDRDIRETYDKSPFSLDDRNQLAVPIFAQ</sequence>
<gene>
    <name evidence="1" type="ORF">PLICRDRAFT_181022</name>
</gene>